<protein>
    <submittedName>
        <fullName evidence="1">Uncharacterized protein</fullName>
    </submittedName>
</protein>
<dbReference type="EMBL" id="CACVAP010000043">
    <property type="protein sequence ID" value="CAA6804297.1"/>
    <property type="molecule type" value="Genomic_DNA"/>
</dbReference>
<evidence type="ECO:0000313" key="1">
    <source>
        <dbReference type="EMBL" id="CAA6804297.1"/>
    </source>
</evidence>
<dbReference type="AlphaFoldDB" id="A0A6S6SG46"/>
<accession>A0A6S6SG46</accession>
<name>A0A6S6SG46_9BACT</name>
<reference evidence="1" key="1">
    <citation type="submission" date="2020-01" db="EMBL/GenBank/DDBJ databases">
        <authorList>
            <person name="Meier V. D."/>
            <person name="Meier V D."/>
        </authorList>
    </citation>
    <scope>NUCLEOTIDE SEQUENCE</scope>
    <source>
        <strain evidence="1">HLG_WM_MAG_06</strain>
    </source>
</reference>
<organism evidence="1">
    <name type="scientific">uncultured Sulfurovum sp</name>
    <dbReference type="NCBI Taxonomy" id="269237"/>
    <lineage>
        <taxon>Bacteria</taxon>
        <taxon>Pseudomonadati</taxon>
        <taxon>Campylobacterota</taxon>
        <taxon>Epsilonproteobacteria</taxon>
        <taxon>Campylobacterales</taxon>
        <taxon>Sulfurovaceae</taxon>
        <taxon>Sulfurovum</taxon>
        <taxon>environmental samples</taxon>
    </lineage>
</organism>
<proteinExistence type="predicted"/>
<gene>
    <name evidence="1" type="ORF">HELGO_WM14214</name>
</gene>
<sequence length="155" mass="18624">MKKIGLGLDYNNICKDYNTVYLDRDNNDRETVKCMKSVMDWFNKLLSELMQTFNYNIYRMNQNTALELKEIVQKRFFFYSLEKEMILQTFILQTEAISFDSPAHWAKNTENTLLIKNDDEGEGVYFYFNEDSEVHKWLLEKLREHSLDEVPFEEA</sequence>